<comment type="caution">
    <text evidence="7">The sequence shown here is derived from an EMBL/GenBank/DDBJ whole genome shotgun (WGS) entry which is preliminary data.</text>
</comment>
<feature type="domain" description="Zinc finger DksA/TraR C4-type" evidence="6">
    <location>
        <begin position="90"/>
        <end position="117"/>
    </location>
</feature>
<dbReference type="SUPFAM" id="SSF57716">
    <property type="entry name" value="Glucocorticoid receptor-like (DNA-binding domain)"/>
    <property type="match status" value="1"/>
</dbReference>
<feature type="compositionally biased region" description="Basic and acidic residues" evidence="5">
    <location>
        <begin position="117"/>
        <end position="135"/>
    </location>
</feature>
<evidence type="ECO:0000256" key="5">
    <source>
        <dbReference type="SAM" id="MobiDB-lite"/>
    </source>
</evidence>
<dbReference type="SUPFAM" id="SSF109635">
    <property type="entry name" value="DnaK suppressor protein DksA, alpha-hairpin domain"/>
    <property type="match status" value="1"/>
</dbReference>
<dbReference type="PANTHER" id="PTHR33823:SF4">
    <property type="entry name" value="GENERAL STRESS PROTEIN 16O"/>
    <property type="match status" value="1"/>
</dbReference>
<gene>
    <name evidence="7" type="ORF">AS180_14035</name>
</gene>
<dbReference type="AlphaFoldDB" id="A0A0V8JK99"/>
<protein>
    <recommendedName>
        <fullName evidence="6">Zinc finger DksA/TraR C4-type domain-containing protein</fullName>
    </recommendedName>
</protein>
<keyword evidence="2" id="KW-0863">Zinc-finger</keyword>
<dbReference type="NCBIfam" id="TIGR02890">
    <property type="entry name" value="bacill_yteA"/>
    <property type="match status" value="1"/>
</dbReference>
<dbReference type="Pfam" id="PF01258">
    <property type="entry name" value="zf-dskA_traR"/>
    <property type="match status" value="1"/>
</dbReference>
<dbReference type="InterPro" id="IPR037187">
    <property type="entry name" value="DnaK_N"/>
</dbReference>
<dbReference type="Proteomes" id="UP000053681">
    <property type="component" value="Unassembled WGS sequence"/>
</dbReference>
<organism evidence="7 8">
    <name type="scientific">Priestia veravalensis</name>
    <dbReference type="NCBI Taxonomy" id="1414648"/>
    <lineage>
        <taxon>Bacteria</taxon>
        <taxon>Bacillati</taxon>
        <taxon>Bacillota</taxon>
        <taxon>Bacilli</taxon>
        <taxon>Bacillales</taxon>
        <taxon>Bacillaceae</taxon>
        <taxon>Priestia</taxon>
    </lineage>
</organism>
<evidence type="ECO:0000256" key="4">
    <source>
        <dbReference type="PROSITE-ProRule" id="PRU00510"/>
    </source>
</evidence>
<accession>A0A0V8JK99</accession>
<dbReference type="PANTHER" id="PTHR33823">
    <property type="entry name" value="RNA POLYMERASE-BINDING TRANSCRIPTION FACTOR DKSA-RELATED"/>
    <property type="match status" value="1"/>
</dbReference>
<evidence type="ECO:0000256" key="3">
    <source>
        <dbReference type="ARBA" id="ARBA00022833"/>
    </source>
</evidence>
<feature type="zinc finger region" description="dksA C4-type" evidence="4">
    <location>
        <begin position="94"/>
        <end position="118"/>
    </location>
</feature>
<dbReference type="InterPro" id="IPR014240">
    <property type="entry name" value="YteA"/>
</dbReference>
<keyword evidence="1" id="KW-0479">Metal-binding</keyword>
<evidence type="ECO:0000313" key="7">
    <source>
        <dbReference type="EMBL" id="KSU87293.1"/>
    </source>
</evidence>
<evidence type="ECO:0000256" key="2">
    <source>
        <dbReference type="ARBA" id="ARBA00022771"/>
    </source>
</evidence>
<dbReference type="InterPro" id="IPR000962">
    <property type="entry name" value="Znf_DskA_TraR"/>
</dbReference>
<dbReference type="EMBL" id="LNQP01000048">
    <property type="protein sequence ID" value="KSU87293.1"/>
    <property type="molecule type" value="Genomic_DNA"/>
</dbReference>
<dbReference type="PROSITE" id="PS51128">
    <property type="entry name" value="ZF_DKSA_2"/>
    <property type="match status" value="1"/>
</dbReference>
<sequence length="247" mass="28388">MISNKQLNQLRDVLLTEQENLLNQLKDNNDFGLTSQSLHDSTGELSSYDNHPGDMASEIYEREKDIALYEHTREELEEIKTALNAMEATTYGKCKTCGKDISFERLEAVPTTLYCKEHSPSQETSHQRPIEELSPRHPFGQYDLDTSGATEYDAEDSWQDVERYGTSESPSDFEGDISSYNDTYIEHDENVGYVEDYENFVGTDLYGKEIVVYPSKQHEEYEQSLDEEGIMTTFGDLPSHEKEHYTD</sequence>
<name>A0A0V8JK99_9BACI</name>
<evidence type="ECO:0000313" key="8">
    <source>
        <dbReference type="Proteomes" id="UP000053681"/>
    </source>
</evidence>
<keyword evidence="8" id="KW-1185">Reference proteome</keyword>
<keyword evidence="3" id="KW-0862">Zinc</keyword>
<evidence type="ECO:0000256" key="1">
    <source>
        <dbReference type="ARBA" id="ARBA00022723"/>
    </source>
</evidence>
<reference evidence="7 8" key="1">
    <citation type="submission" date="2015-11" db="EMBL/GenBank/DDBJ databases">
        <title>Bacillus caseinolyticus sp nov.</title>
        <authorList>
            <person name="Dastager S.G."/>
            <person name="Mawlankar R."/>
        </authorList>
    </citation>
    <scope>NUCLEOTIDE SEQUENCE [LARGE SCALE GENOMIC DNA]</scope>
    <source>
        <strain evidence="7 8">SGD-V-76</strain>
    </source>
</reference>
<dbReference type="RefSeq" id="WP_035321464.1">
    <property type="nucleotide sequence ID" value="NZ_KQ758663.1"/>
</dbReference>
<dbReference type="Gene3D" id="1.20.120.910">
    <property type="entry name" value="DksA, coiled-coil domain"/>
    <property type="match status" value="1"/>
</dbReference>
<dbReference type="GO" id="GO:0008270">
    <property type="term" value="F:zinc ion binding"/>
    <property type="evidence" value="ECO:0007669"/>
    <property type="project" value="UniProtKB-KW"/>
</dbReference>
<feature type="region of interest" description="Disordered" evidence="5">
    <location>
        <begin position="117"/>
        <end position="137"/>
    </location>
</feature>
<evidence type="ECO:0000259" key="6">
    <source>
        <dbReference type="Pfam" id="PF01258"/>
    </source>
</evidence>
<proteinExistence type="predicted"/>